<evidence type="ECO:0000256" key="4">
    <source>
        <dbReference type="ARBA" id="ARBA00022692"/>
    </source>
</evidence>
<comment type="caution">
    <text evidence="9">The sequence shown here is derived from an EMBL/GenBank/DDBJ whole genome shotgun (WGS) entry which is preliminary data.</text>
</comment>
<comment type="function">
    <text evidence="1 7">Required for growth under high-pressure and low-temperature conditions.</text>
</comment>
<dbReference type="PANTHER" id="PTHR40021">
    <property type="entry name" value="DEFECT AT LOW TEMPERATURE PROTEIN 1"/>
    <property type="match status" value="1"/>
</dbReference>
<comment type="subcellular location">
    <subcellularLocation>
        <location evidence="7">Membrane</location>
        <topology evidence="7">Multi-pass membrane protein</topology>
    </subcellularLocation>
</comment>
<evidence type="ECO:0000256" key="8">
    <source>
        <dbReference type="SAM" id="MobiDB-lite"/>
    </source>
</evidence>
<reference evidence="9" key="1">
    <citation type="submission" date="2023-06" db="EMBL/GenBank/DDBJ databases">
        <title>Black Yeasts Isolated from many extreme environments.</title>
        <authorList>
            <person name="Coleine C."/>
            <person name="Stajich J.E."/>
            <person name="Selbmann L."/>
        </authorList>
    </citation>
    <scope>NUCLEOTIDE SEQUENCE</scope>
    <source>
        <strain evidence="9">CCFEE 5200</strain>
    </source>
</reference>
<feature type="transmembrane region" description="Helical" evidence="7">
    <location>
        <begin position="69"/>
        <end position="93"/>
    </location>
</feature>
<feature type="region of interest" description="Disordered" evidence="8">
    <location>
        <begin position="1"/>
        <end position="20"/>
    </location>
</feature>
<accession>A0AAN6H736</accession>
<name>A0AAN6H736_9PEZI</name>
<comment type="similarity">
    <text evidence="2 7">Belongs to the DLT1 family.</text>
</comment>
<evidence type="ECO:0000256" key="1">
    <source>
        <dbReference type="ARBA" id="ARBA00002489"/>
    </source>
</evidence>
<keyword evidence="4 7" id="KW-0812">Transmembrane</keyword>
<dbReference type="InterPro" id="IPR038869">
    <property type="entry name" value="DLT1"/>
</dbReference>
<evidence type="ECO:0000256" key="5">
    <source>
        <dbReference type="ARBA" id="ARBA00022989"/>
    </source>
</evidence>
<keyword evidence="10" id="KW-1185">Reference proteome</keyword>
<gene>
    <name evidence="7" type="primary">DLT1</name>
    <name evidence="9" type="ORF">LTR91_023049</name>
</gene>
<evidence type="ECO:0000256" key="6">
    <source>
        <dbReference type="ARBA" id="ARBA00023136"/>
    </source>
</evidence>
<feature type="transmembrane region" description="Helical" evidence="7">
    <location>
        <begin position="34"/>
        <end position="57"/>
    </location>
</feature>
<dbReference type="Proteomes" id="UP001175353">
    <property type="component" value="Unassembled WGS sequence"/>
</dbReference>
<dbReference type="AlphaFoldDB" id="A0AAN6H736"/>
<feature type="region of interest" description="Disordered" evidence="8">
    <location>
        <begin position="357"/>
        <end position="432"/>
    </location>
</feature>
<proteinExistence type="inferred from homology"/>
<dbReference type="EMBL" id="JAUJLE010000484">
    <property type="protein sequence ID" value="KAK0955016.1"/>
    <property type="molecule type" value="Genomic_DNA"/>
</dbReference>
<evidence type="ECO:0000313" key="9">
    <source>
        <dbReference type="EMBL" id="KAK0955016.1"/>
    </source>
</evidence>
<dbReference type="PANTHER" id="PTHR40021:SF1">
    <property type="entry name" value="DEFECT AT LOW TEMPERATURE PROTEIN 1"/>
    <property type="match status" value="1"/>
</dbReference>
<evidence type="ECO:0000256" key="3">
    <source>
        <dbReference type="ARBA" id="ARBA00021353"/>
    </source>
</evidence>
<evidence type="ECO:0000313" key="10">
    <source>
        <dbReference type="Proteomes" id="UP001175353"/>
    </source>
</evidence>
<evidence type="ECO:0000256" key="2">
    <source>
        <dbReference type="ARBA" id="ARBA00005550"/>
    </source>
</evidence>
<keyword evidence="6 7" id="KW-0472">Membrane</keyword>
<evidence type="ECO:0000256" key="7">
    <source>
        <dbReference type="RuleBase" id="RU367100"/>
    </source>
</evidence>
<dbReference type="GO" id="GO:0016020">
    <property type="term" value="C:membrane"/>
    <property type="evidence" value="ECO:0007669"/>
    <property type="project" value="UniProtKB-SubCell"/>
</dbReference>
<keyword evidence="5 7" id="KW-1133">Transmembrane helix</keyword>
<sequence>MGSHVGKAAAKLHHRDPMAPPSGRRRILPFRIPFFRIFYSTTYTLLYIFTLGMLLITPASMIYSAVEAYAFQYIFMIGGVYILLAAITIFIYFSRLYTNRTVLVGVGKAYLPIEKDEVGKQVRKMIVKQMERSAIVAWESRPRDLYGEILAAEKDGLLPPEAGGVGRNDYTLGRIIQIDPARPPWRIVRHPGWSSPSQRNDNQYPNVQFSDVIAELPNLIEARAVSLAPADPTMTPRDGKAMADPAVVDLLTRPATMAMRDYITQLSYLGLMNPSQTAQTFLRQYEHARFCGRPCTEDEFAKLMATFSDLLAGMIGLEPAIIEQIRAQTEEDAASMSSVGAGPLENRAQLRTGSTAAYQTPSPVPAHSPASSVLRSPVTAREAISRDITPFATHQQDPSVESFGSVIRYGPNPAEDEAPRQRNASSSSLESASIVSFASDAGSVIRHSAG</sequence>
<protein>
    <recommendedName>
        <fullName evidence="3 7">Defect at low temperature protein 1</fullName>
    </recommendedName>
</protein>
<organism evidence="9 10">
    <name type="scientific">Friedmanniomyces endolithicus</name>
    <dbReference type="NCBI Taxonomy" id="329885"/>
    <lineage>
        <taxon>Eukaryota</taxon>
        <taxon>Fungi</taxon>
        <taxon>Dikarya</taxon>
        <taxon>Ascomycota</taxon>
        <taxon>Pezizomycotina</taxon>
        <taxon>Dothideomycetes</taxon>
        <taxon>Dothideomycetidae</taxon>
        <taxon>Mycosphaerellales</taxon>
        <taxon>Teratosphaeriaceae</taxon>
        <taxon>Friedmanniomyces</taxon>
    </lineage>
</organism>